<evidence type="ECO:0000259" key="14">
    <source>
        <dbReference type="Pfam" id="PF14821"/>
    </source>
</evidence>
<dbReference type="STRING" id="1307761.L21SP2_0073"/>
<dbReference type="eggNOG" id="COG0498">
    <property type="taxonomic scope" value="Bacteria"/>
</dbReference>
<dbReference type="EC" id="4.2.3.1" evidence="4 11"/>
<dbReference type="Proteomes" id="UP000018680">
    <property type="component" value="Chromosome"/>
</dbReference>
<evidence type="ECO:0000256" key="12">
    <source>
        <dbReference type="PIRSR" id="PIRSR604450-51"/>
    </source>
</evidence>
<dbReference type="InterPro" id="IPR029144">
    <property type="entry name" value="Thr_synth_N"/>
</dbReference>
<dbReference type="InterPro" id="IPR004450">
    <property type="entry name" value="Thr_synthase-like"/>
</dbReference>
<dbReference type="PROSITE" id="PS00165">
    <property type="entry name" value="DEHYDRATASE_SER_THR"/>
    <property type="match status" value="1"/>
</dbReference>
<sequence>MKFASTRNQNTEVSFEHAVFQGLAPDGGLYHPVEHADLSELFQAFDAATPFTEIASRITSALFPGEIPPADAQRIAESAFPFSPGLIDIEDSISLLELYHGPSCAFKDFGASYLATVMEYFLKGKSRRAVILTATSGDTGSAVAQAFYGREQIDVVILYPSGRVSPSQEKQLTTLGGNIHALEIEGSFDDCQRMVKEAFTDPVLQKELPLTSANSINLGRLIPQSFYYVYAYARMRERLEGKLYFTVPSGNFGNLTAGAFAWRWGLPVDRFIAATNLNDVVPEYLQTGVFKPRASLHTYANAMDVGNPSNFERLQALFRDGHGEMDRMVRGLAVDDGEILSTMKRFHDDKEIFLCPHSATGILASERFLKEQGTEPGHVISLGTAHPAKFSEVSRKACGEEPPMPSRLAESLKKEKKADVLGNTLEELSGYLRSKLV</sequence>
<dbReference type="InterPro" id="IPR037158">
    <property type="entry name" value="Thr_synth_N_sf"/>
</dbReference>
<accession>V5WDA0</accession>
<keyword evidence="7" id="KW-0791">Threonine biosynthesis</keyword>
<dbReference type="GO" id="GO:0004795">
    <property type="term" value="F:threonine synthase activity"/>
    <property type="evidence" value="ECO:0007669"/>
    <property type="project" value="UniProtKB-UniRule"/>
</dbReference>
<dbReference type="GO" id="GO:0009088">
    <property type="term" value="P:threonine biosynthetic process"/>
    <property type="evidence" value="ECO:0007669"/>
    <property type="project" value="UniProtKB-UniRule"/>
</dbReference>
<comment type="catalytic activity">
    <reaction evidence="10">
        <text>O-phospho-L-homoserine + H2O = L-threonine + phosphate</text>
        <dbReference type="Rhea" id="RHEA:10840"/>
        <dbReference type="ChEBI" id="CHEBI:15377"/>
        <dbReference type="ChEBI" id="CHEBI:43474"/>
        <dbReference type="ChEBI" id="CHEBI:57590"/>
        <dbReference type="ChEBI" id="CHEBI:57926"/>
        <dbReference type="EC" id="4.2.3.1"/>
    </reaction>
</comment>
<dbReference type="OrthoDB" id="9763107at2"/>
<feature type="domain" description="Tryptophan synthase beta chain-like PALP" evidence="13">
    <location>
        <begin position="98"/>
        <end position="379"/>
    </location>
</feature>
<dbReference type="Pfam" id="PF14821">
    <property type="entry name" value="Thr_synth_N"/>
    <property type="match status" value="1"/>
</dbReference>
<dbReference type="Gene3D" id="3.90.1380.10">
    <property type="entry name" value="Threonine synthase, N-terminal domain"/>
    <property type="match status" value="1"/>
</dbReference>
<evidence type="ECO:0000256" key="5">
    <source>
        <dbReference type="ARBA" id="ARBA00018679"/>
    </source>
</evidence>
<dbReference type="AlphaFoldDB" id="V5WDA0"/>
<gene>
    <name evidence="15" type="ORF">L21SP2_0073</name>
</gene>
<keyword evidence="16" id="KW-1185">Reference proteome</keyword>
<dbReference type="SUPFAM" id="SSF53686">
    <property type="entry name" value="Tryptophan synthase beta subunit-like PLP-dependent enzymes"/>
    <property type="match status" value="1"/>
</dbReference>
<evidence type="ECO:0000313" key="16">
    <source>
        <dbReference type="Proteomes" id="UP000018680"/>
    </source>
</evidence>
<protein>
    <recommendedName>
        <fullName evidence="5 11">Threonine synthase</fullName>
        <ecNumber evidence="4 11">4.2.3.1</ecNumber>
    </recommendedName>
</protein>
<keyword evidence="6" id="KW-0028">Amino-acid biosynthesis</keyword>
<dbReference type="UniPathway" id="UPA00050">
    <property type="reaction ID" value="UER00065"/>
</dbReference>
<evidence type="ECO:0000256" key="2">
    <source>
        <dbReference type="ARBA" id="ARBA00004979"/>
    </source>
</evidence>
<evidence type="ECO:0000256" key="4">
    <source>
        <dbReference type="ARBA" id="ARBA00013028"/>
    </source>
</evidence>
<name>V5WDA0_9SPIO</name>
<dbReference type="InterPro" id="IPR051166">
    <property type="entry name" value="Threonine_Synthase"/>
</dbReference>
<dbReference type="HOGENOM" id="CLU_015170_0_0_12"/>
<feature type="modified residue" description="N6-(pyridoxal phosphate)lysine" evidence="12">
    <location>
        <position position="107"/>
    </location>
</feature>
<evidence type="ECO:0000256" key="10">
    <source>
        <dbReference type="ARBA" id="ARBA00049144"/>
    </source>
</evidence>
<dbReference type="InterPro" id="IPR001926">
    <property type="entry name" value="TrpB-like_PALP"/>
</dbReference>
<dbReference type="PANTHER" id="PTHR42690:SF1">
    <property type="entry name" value="THREONINE SYNTHASE-LIKE 2"/>
    <property type="match status" value="1"/>
</dbReference>
<evidence type="ECO:0000256" key="8">
    <source>
        <dbReference type="ARBA" id="ARBA00022898"/>
    </source>
</evidence>
<evidence type="ECO:0000259" key="13">
    <source>
        <dbReference type="Pfam" id="PF00291"/>
    </source>
</evidence>
<evidence type="ECO:0000256" key="1">
    <source>
        <dbReference type="ARBA" id="ARBA00001933"/>
    </source>
</evidence>
<evidence type="ECO:0000256" key="11">
    <source>
        <dbReference type="NCBIfam" id="TIGR00260"/>
    </source>
</evidence>
<keyword evidence="9 15" id="KW-0456">Lyase</keyword>
<comment type="pathway">
    <text evidence="2">Amino-acid biosynthesis; L-threonine biosynthesis; L-threonine from L-aspartate: step 5/5.</text>
</comment>
<dbReference type="GO" id="GO:0030170">
    <property type="term" value="F:pyridoxal phosphate binding"/>
    <property type="evidence" value="ECO:0007669"/>
    <property type="project" value="InterPro"/>
</dbReference>
<dbReference type="PANTHER" id="PTHR42690">
    <property type="entry name" value="THREONINE SYNTHASE FAMILY MEMBER"/>
    <property type="match status" value="1"/>
</dbReference>
<evidence type="ECO:0000256" key="9">
    <source>
        <dbReference type="ARBA" id="ARBA00023239"/>
    </source>
</evidence>
<dbReference type="EMBL" id="CP006939">
    <property type="protein sequence ID" value="AHC13519.1"/>
    <property type="molecule type" value="Genomic_DNA"/>
</dbReference>
<reference evidence="15 16" key="1">
    <citation type="journal article" date="2015" name="Stand. Genomic Sci.">
        <title>Complete genome sequence and description of Salinispira pacifica gen. nov., sp. nov., a novel spirochaete isolated form a hypersaline microbial mat.</title>
        <authorList>
            <person name="Ben Hania W."/>
            <person name="Joseph M."/>
            <person name="Schumann P."/>
            <person name="Bunk B."/>
            <person name="Fiebig A."/>
            <person name="Sproer C."/>
            <person name="Klenk H.P."/>
            <person name="Fardeau M.L."/>
            <person name="Spring S."/>
        </authorList>
    </citation>
    <scope>NUCLEOTIDE SEQUENCE [LARGE SCALE GENOMIC DNA]</scope>
    <source>
        <strain evidence="15 16">L21-RPul-D2</strain>
    </source>
</reference>
<organism evidence="15 16">
    <name type="scientific">Salinispira pacifica</name>
    <dbReference type="NCBI Taxonomy" id="1307761"/>
    <lineage>
        <taxon>Bacteria</taxon>
        <taxon>Pseudomonadati</taxon>
        <taxon>Spirochaetota</taxon>
        <taxon>Spirochaetia</taxon>
        <taxon>Spirochaetales</taxon>
        <taxon>Spirochaetaceae</taxon>
        <taxon>Salinispira</taxon>
    </lineage>
</organism>
<evidence type="ECO:0000256" key="7">
    <source>
        <dbReference type="ARBA" id="ARBA00022697"/>
    </source>
</evidence>
<dbReference type="NCBIfam" id="TIGR00260">
    <property type="entry name" value="thrC"/>
    <property type="match status" value="1"/>
</dbReference>
<dbReference type="KEGG" id="slr:L21SP2_0073"/>
<keyword evidence="8 12" id="KW-0663">Pyridoxal phosphate</keyword>
<dbReference type="Gene3D" id="3.40.50.1100">
    <property type="match status" value="2"/>
</dbReference>
<feature type="domain" description="Threonine synthase N-terminal" evidence="14">
    <location>
        <begin position="2"/>
        <end position="80"/>
    </location>
</feature>
<evidence type="ECO:0000313" key="15">
    <source>
        <dbReference type="EMBL" id="AHC13519.1"/>
    </source>
</evidence>
<evidence type="ECO:0000256" key="6">
    <source>
        <dbReference type="ARBA" id="ARBA00022605"/>
    </source>
</evidence>
<evidence type="ECO:0000256" key="3">
    <source>
        <dbReference type="ARBA" id="ARBA00005517"/>
    </source>
</evidence>
<comment type="cofactor">
    <cofactor evidence="1 12">
        <name>pyridoxal 5'-phosphate</name>
        <dbReference type="ChEBI" id="CHEBI:597326"/>
    </cofactor>
</comment>
<dbReference type="InterPro" id="IPR036052">
    <property type="entry name" value="TrpB-like_PALP_sf"/>
</dbReference>
<dbReference type="InterPro" id="IPR000634">
    <property type="entry name" value="Ser/Thr_deHydtase_PyrdxlP-BS"/>
</dbReference>
<comment type="similarity">
    <text evidence="3">Belongs to the threonine synthase family.</text>
</comment>
<dbReference type="RefSeq" id="WP_024266452.1">
    <property type="nucleotide sequence ID" value="NC_023035.1"/>
</dbReference>
<dbReference type="Pfam" id="PF00291">
    <property type="entry name" value="PALP"/>
    <property type="match status" value="1"/>
</dbReference>
<dbReference type="PATRIC" id="fig|1307761.3.peg.73"/>
<proteinExistence type="inferred from homology"/>